<dbReference type="Proteomes" id="UP000245202">
    <property type="component" value="Unassembled WGS sequence"/>
</dbReference>
<dbReference type="AlphaFoldDB" id="A0A2R5EY66"/>
<proteinExistence type="predicted"/>
<evidence type="ECO:0000259" key="1">
    <source>
        <dbReference type="SMART" id="SM00835"/>
    </source>
</evidence>
<gene>
    <name evidence="2" type="ORF">PAT3040_06491</name>
</gene>
<dbReference type="Gene3D" id="2.60.120.10">
    <property type="entry name" value="Jelly Rolls"/>
    <property type="match status" value="1"/>
</dbReference>
<feature type="domain" description="Cupin type-1" evidence="1">
    <location>
        <begin position="16"/>
        <end position="154"/>
    </location>
</feature>
<comment type="caution">
    <text evidence="2">The sequence shown here is derived from an EMBL/GenBank/DDBJ whole genome shotgun (WGS) entry which is preliminary data.</text>
</comment>
<organism evidence="2 3">
    <name type="scientific">Paenibacillus agaridevorans</name>
    <dbReference type="NCBI Taxonomy" id="171404"/>
    <lineage>
        <taxon>Bacteria</taxon>
        <taxon>Bacillati</taxon>
        <taxon>Bacillota</taxon>
        <taxon>Bacilli</taxon>
        <taxon>Bacillales</taxon>
        <taxon>Paenibacillaceae</taxon>
        <taxon>Paenibacillus</taxon>
    </lineage>
</organism>
<name>A0A2R5EY66_9BACL</name>
<dbReference type="InterPro" id="IPR006045">
    <property type="entry name" value="Cupin_1"/>
</dbReference>
<evidence type="ECO:0000313" key="2">
    <source>
        <dbReference type="EMBL" id="GBG11656.1"/>
    </source>
</evidence>
<reference evidence="2 3" key="1">
    <citation type="submission" date="2017-08" db="EMBL/GenBank/DDBJ databases">
        <title>Substantial Increase in Enzyme Production by Combined Drug-Resistance Mutations in Paenibacillus agaridevorans.</title>
        <authorList>
            <person name="Tanaka Y."/>
            <person name="Funane K."/>
            <person name="Hosaka T."/>
            <person name="Shiwa Y."/>
            <person name="Fujita N."/>
            <person name="Miyazaki T."/>
            <person name="Yoshikawa H."/>
            <person name="Murakami K."/>
            <person name="Kasahara K."/>
            <person name="Inaoka T."/>
            <person name="Hiraga Y."/>
            <person name="Ochi K."/>
        </authorList>
    </citation>
    <scope>NUCLEOTIDE SEQUENCE [LARGE SCALE GENOMIC DNA]</scope>
    <source>
        <strain evidence="2 3">T-3040</strain>
    </source>
</reference>
<accession>A0A2R5EY66</accession>
<sequence length="257" mass="28229">MDYAAPNTQFTYDLRNNVFFKKDDHNFILSLSVKQLNTLGNSSLLDIYLDKENYVEPHYHQNASELVYCIAGSAVVSLINPFTNELLHFPIGPGQVANVPQGWWHYEVASQDDTHLLAIFDAPVPEAIFGSDILRLTPASVLAANYCLNEDMVKETLAPIDSTVVIGPPAGCQSSNGPAAINDGSWNTPGMYPQADYGMGTMQGQGLSGQQQGAGLMQGQTQQSHGSYAYPLRPIESAYSPYPPPFHPVPFLYRNWN</sequence>
<dbReference type="CDD" id="cd20306">
    <property type="entry name" value="cupin_OxDC-like"/>
    <property type="match status" value="1"/>
</dbReference>
<dbReference type="SMART" id="SM00835">
    <property type="entry name" value="Cupin_1"/>
    <property type="match status" value="1"/>
</dbReference>
<dbReference type="EMBL" id="BDQX01000430">
    <property type="protein sequence ID" value="GBG11656.1"/>
    <property type="molecule type" value="Genomic_DNA"/>
</dbReference>
<protein>
    <recommendedName>
        <fullName evidence="1">Cupin type-1 domain-containing protein</fullName>
    </recommendedName>
</protein>
<dbReference type="InterPro" id="IPR011051">
    <property type="entry name" value="RmlC_Cupin_sf"/>
</dbReference>
<dbReference type="SUPFAM" id="SSF51182">
    <property type="entry name" value="RmlC-like cupins"/>
    <property type="match status" value="1"/>
</dbReference>
<evidence type="ECO:0000313" key="3">
    <source>
        <dbReference type="Proteomes" id="UP000245202"/>
    </source>
</evidence>
<dbReference type="Pfam" id="PF00190">
    <property type="entry name" value="Cupin_1"/>
    <property type="match status" value="1"/>
</dbReference>
<keyword evidence="3" id="KW-1185">Reference proteome</keyword>
<dbReference type="InterPro" id="IPR014710">
    <property type="entry name" value="RmlC-like_jellyroll"/>
</dbReference>